<dbReference type="Proteomes" id="UP000712080">
    <property type="component" value="Unassembled WGS sequence"/>
</dbReference>
<reference evidence="1" key="1">
    <citation type="submission" date="2020-02" db="EMBL/GenBank/DDBJ databases">
        <title>Flavobacterium sp. genome.</title>
        <authorList>
            <person name="Jung H.S."/>
            <person name="Baek J.H."/>
            <person name="Jeon C.O."/>
        </authorList>
    </citation>
    <scope>NUCLEOTIDE SEQUENCE</scope>
    <source>
        <strain evidence="1">SE-s28</strain>
    </source>
</reference>
<accession>A0A972FS05</accession>
<comment type="caution">
    <text evidence="1">The sequence shown here is derived from an EMBL/GenBank/DDBJ whole genome shotgun (WGS) entry which is preliminary data.</text>
</comment>
<dbReference type="RefSeq" id="WP_169526426.1">
    <property type="nucleotide sequence ID" value="NZ_JAAMPU010000100.1"/>
</dbReference>
<organism evidence="1 2">
    <name type="scientific">Flavobacterium silvaticum</name>
    <dbReference type="NCBI Taxonomy" id="1852020"/>
    <lineage>
        <taxon>Bacteria</taxon>
        <taxon>Pseudomonadati</taxon>
        <taxon>Bacteroidota</taxon>
        <taxon>Flavobacteriia</taxon>
        <taxon>Flavobacteriales</taxon>
        <taxon>Flavobacteriaceae</taxon>
        <taxon>Flavobacterium</taxon>
    </lineage>
</organism>
<dbReference type="EMBL" id="JAAMPU010000100">
    <property type="protein sequence ID" value="NMH27428.1"/>
    <property type="molecule type" value="Genomic_DNA"/>
</dbReference>
<evidence type="ECO:0000313" key="1">
    <source>
        <dbReference type="EMBL" id="NMH27428.1"/>
    </source>
</evidence>
<gene>
    <name evidence="1" type="ORF">G6047_05230</name>
</gene>
<dbReference type="AlphaFoldDB" id="A0A972FS05"/>
<protein>
    <submittedName>
        <fullName evidence="1">Uncharacterized protein</fullName>
    </submittedName>
</protein>
<keyword evidence="2" id="KW-1185">Reference proteome</keyword>
<proteinExistence type="predicted"/>
<sequence length="142" mass="16419">MTKPEFHNLLHEVSVKAMRFAEHFITDKLVSDFRYNVILNASFDQDIPGKFKVFPEDEGGLVLDLTEEKVVELLWRENKCPVWIDINVLKSGKRSTTFNLLCAGRYSDDENEFYYHKQGTGPFGIKSPKLPANFEDGKKFKL</sequence>
<evidence type="ECO:0000313" key="2">
    <source>
        <dbReference type="Proteomes" id="UP000712080"/>
    </source>
</evidence>
<name>A0A972FS05_9FLAO</name>